<dbReference type="RefSeq" id="WP_386741024.1">
    <property type="nucleotide sequence ID" value="NZ_JBHSMG010000004.1"/>
</dbReference>
<feature type="domain" description="HTH tetR-type" evidence="5">
    <location>
        <begin position="2"/>
        <end position="62"/>
    </location>
</feature>
<accession>A0ABW0NT87</accession>
<feature type="DNA-binding region" description="H-T-H motif" evidence="4">
    <location>
        <begin position="25"/>
        <end position="44"/>
    </location>
</feature>
<organism evidence="6 7">
    <name type="scientific">Lysinimonas soli</name>
    <dbReference type="NCBI Taxonomy" id="1074233"/>
    <lineage>
        <taxon>Bacteria</taxon>
        <taxon>Bacillati</taxon>
        <taxon>Actinomycetota</taxon>
        <taxon>Actinomycetes</taxon>
        <taxon>Micrococcales</taxon>
        <taxon>Microbacteriaceae</taxon>
        <taxon>Lysinimonas</taxon>
    </lineage>
</organism>
<dbReference type="Proteomes" id="UP001596039">
    <property type="component" value="Unassembled WGS sequence"/>
</dbReference>
<proteinExistence type="predicted"/>
<name>A0ABW0NT87_9MICO</name>
<dbReference type="InterPro" id="IPR009057">
    <property type="entry name" value="Homeodomain-like_sf"/>
</dbReference>
<evidence type="ECO:0000259" key="5">
    <source>
        <dbReference type="PROSITE" id="PS50977"/>
    </source>
</evidence>
<keyword evidence="2 4" id="KW-0238">DNA-binding</keyword>
<keyword evidence="1" id="KW-0805">Transcription regulation</keyword>
<evidence type="ECO:0000256" key="2">
    <source>
        <dbReference type="ARBA" id="ARBA00023125"/>
    </source>
</evidence>
<evidence type="ECO:0000313" key="7">
    <source>
        <dbReference type="Proteomes" id="UP001596039"/>
    </source>
</evidence>
<sequence length="200" mass="21468">MPTTADGLRRVALQEFAAAGFHGTSLQQIAQRAGVSKATVLYHFASKEVLLEAVLSPALDELERILHEVGLDGLRGGGERSSLFLERFVDFLLEHRSAVYVFINQSASLLDLPVIQRAMAKVELIARYFEEQVGSLEERVRFGVALGGAAYLLAGAPQIGPAPQPDLPELRSTLLAVLGDLLAIEPRALAAASDAHATID</sequence>
<dbReference type="PROSITE" id="PS50977">
    <property type="entry name" value="HTH_TETR_2"/>
    <property type="match status" value="1"/>
</dbReference>
<dbReference type="PANTHER" id="PTHR30055">
    <property type="entry name" value="HTH-TYPE TRANSCRIPTIONAL REGULATOR RUTR"/>
    <property type="match status" value="1"/>
</dbReference>
<dbReference type="Pfam" id="PF00440">
    <property type="entry name" value="TetR_N"/>
    <property type="match status" value="1"/>
</dbReference>
<gene>
    <name evidence="6" type="ORF">ACFPJ4_13765</name>
</gene>
<evidence type="ECO:0000256" key="3">
    <source>
        <dbReference type="ARBA" id="ARBA00023163"/>
    </source>
</evidence>
<evidence type="ECO:0000256" key="1">
    <source>
        <dbReference type="ARBA" id="ARBA00023015"/>
    </source>
</evidence>
<dbReference type="PANTHER" id="PTHR30055:SF234">
    <property type="entry name" value="HTH-TYPE TRANSCRIPTIONAL REGULATOR BETI"/>
    <property type="match status" value="1"/>
</dbReference>
<reference evidence="7" key="1">
    <citation type="journal article" date="2019" name="Int. J. Syst. Evol. Microbiol.">
        <title>The Global Catalogue of Microorganisms (GCM) 10K type strain sequencing project: providing services to taxonomists for standard genome sequencing and annotation.</title>
        <authorList>
            <consortium name="The Broad Institute Genomics Platform"/>
            <consortium name="The Broad Institute Genome Sequencing Center for Infectious Disease"/>
            <person name="Wu L."/>
            <person name="Ma J."/>
        </authorList>
    </citation>
    <scope>NUCLEOTIDE SEQUENCE [LARGE SCALE GENOMIC DNA]</scope>
    <source>
        <strain evidence="7">CGMCC 4.6997</strain>
    </source>
</reference>
<dbReference type="Gene3D" id="1.10.357.10">
    <property type="entry name" value="Tetracycline Repressor, domain 2"/>
    <property type="match status" value="1"/>
</dbReference>
<dbReference type="InterPro" id="IPR050109">
    <property type="entry name" value="HTH-type_TetR-like_transc_reg"/>
</dbReference>
<dbReference type="Gene3D" id="1.10.10.60">
    <property type="entry name" value="Homeodomain-like"/>
    <property type="match status" value="1"/>
</dbReference>
<evidence type="ECO:0000256" key="4">
    <source>
        <dbReference type="PROSITE-ProRule" id="PRU00335"/>
    </source>
</evidence>
<dbReference type="EMBL" id="JBHSMG010000004">
    <property type="protein sequence ID" value="MFC5503310.1"/>
    <property type="molecule type" value="Genomic_DNA"/>
</dbReference>
<evidence type="ECO:0000313" key="6">
    <source>
        <dbReference type="EMBL" id="MFC5503310.1"/>
    </source>
</evidence>
<keyword evidence="3" id="KW-0804">Transcription</keyword>
<protein>
    <submittedName>
        <fullName evidence="6">TetR/AcrR family transcriptional regulator</fullName>
    </submittedName>
</protein>
<dbReference type="InterPro" id="IPR001647">
    <property type="entry name" value="HTH_TetR"/>
</dbReference>
<dbReference type="PRINTS" id="PR00455">
    <property type="entry name" value="HTHTETR"/>
</dbReference>
<dbReference type="SUPFAM" id="SSF46689">
    <property type="entry name" value="Homeodomain-like"/>
    <property type="match status" value="1"/>
</dbReference>
<comment type="caution">
    <text evidence="6">The sequence shown here is derived from an EMBL/GenBank/DDBJ whole genome shotgun (WGS) entry which is preliminary data.</text>
</comment>
<keyword evidence="7" id="KW-1185">Reference proteome</keyword>